<protein>
    <submittedName>
        <fullName evidence="1">Nucleotide pyrophosphatase</fullName>
    </submittedName>
</protein>
<name>A0A0G3G3Z7_9GAMM</name>
<dbReference type="Proteomes" id="UP000064201">
    <property type="component" value="Chromosome"/>
</dbReference>
<keyword evidence="2" id="KW-1185">Reference proteome</keyword>
<accession>A0A0G3G3Z7</accession>
<dbReference type="AlphaFoldDB" id="A0A0G3G3Z7"/>
<dbReference type="Gene3D" id="3.40.720.10">
    <property type="entry name" value="Alkaline Phosphatase, subunit A"/>
    <property type="match status" value="1"/>
</dbReference>
<reference evidence="1 2" key="1">
    <citation type="submission" date="2015-04" db="EMBL/GenBank/DDBJ databases">
        <title>Complete Sequence for the Genome of the Thioalkalivibrio versutus D301.</title>
        <authorList>
            <person name="Mu T."/>
            <person name="Zhou J."/>
            <person name="Xu X."/>
        </authorList>
    </citation>
    <scope>NUCLEOTIDE SEQUENCE [LARGE SCALE GENOMIC DNA]</scope>
    <source>
        <strain evidence="1 2">D301</strain>
    </source>
</reference>
<dbReference type="KEGG" id="tvr:TVD_01990"/>
<gene>
    <name evidence="1" type="ORF">TVD_01990</name>
</gene>
<dbReference type="EMBL" id="CP011367">
    <property type="protein sequence ID" value="AKJ94217.1"/>
    <property type="molecule type" value="Genomic_DNA"/>
</dbReference>
<proteinExistence type="predicted"/>
<dbReference type="STRING" id="106634.TVD_01990"/>
<dbReference type="PANTHER" id="PTHR10151">
    <property type="entry name" value="ECTONUCLEOTIDE PYROPHOSPHATASE/PHOSPHODIESTERASE"/>
    <property type="match status" value="1"/>
</dbReference>
<dbReference type="InterPro" id="IPR002591">
    <property type="entry name" value="Phosphodiest/P_Trfase"/>
</dbReference>
<dbReference type="SUPFAM" id="SSF53649">
    <property type="entry name" value="Alkaline phosphatase-like"/>
    <property type="match status" value="1"/>
</dbReference>
<sequence>MSVTATPTAHSAVDAILRARLESPGLMDLLGQIEASLNAAASHPPLAGVSEHLGPDRHIVLWLIDGFAARYRRHTPLLGADHVTDLETVFPSTTATAITSILTGRHPARHGLLGWHTRLAAAERTLTVLMGQERGADDHPATLGYRELTGRVQPDRLGDRLDCGMTFIGPEWIGGTPYNRMMNRGADFIGFEDLSELPARVAAHVNATPGPHFTYVYWSELDHLGHEYGPDSPEVERHLKQLDLAYTATCAQIQRQESVFLTTADHGMRTVERRLDLREHPAVQACLRHRLTGEPRAALAHIRTGQHADFLQALERAFGDDVLAIPQAEWLGHGTLGPEPQHPELRARAGDYLLLPVDDAYLVDPPADDEGPFFVGAHGGLSPEERHIPLFLRNIGQSR</sequence>
<dbReference type="RefSeq" id="WP_047250681.1">
    <property type="nucleotide sequence ID" value="NZ_CP011367.1"/>
</dbReference>
<dbReference type="Pfam" id="PF01663">
    <property type="entry name" value="Phosphodiest"/>
    <property type="match status" value="1"/>
</dbReference>
<evidence type="ECO:0000313" key="2">
    <source>
        <dbReference type="Proteomes" id="UP000064201"/>
    </source>
</evidence>
<organism evidence="1 2">
    <name type="scientific">Thioalkalivibrio versutus</name>
    <dbReference type="NCBI Taxonomy" id="106634"/>
    <lineage>
        <taxon>Bacteria</taxon>
        <taxon>Pseudomonadati</taxon>
        <taxon>Pseudomonadota</taxon>
        <taxon>Gammaproteobacteria</taxon>
        <taxon>Chromatiales</taxon>
        <taxon>Ectothiorhodospiraceae</taxon>
        <taxon>Thioalkalivibrio</taxon>
    </lineage>
</organism>
<dbReference type="GO" id="GO:0016787">
    <property type="term" value="F:hydrolase activity"/>
    <property type="evidence" value="ECO:0007669"/>
    <property type="project" value="UniProtKB-ARBA"/>
</dbReference>
<dbReference type="OrthoDB" id="502398at2"/>
<dbReference type="PANTHER" id="PTHR10151:SF120">
    <property type="entry name" value="BIS(5'-ADENOSYL)-TRIPHOSPHATASE"/>
    <property type="match status" value="1"/>
</dbReference>
<dbReference type="PATRIC" id="fig|106634.4.peg.404"/>
<dbReference type="InterPro" id="IPR017850">
    <property type="entry name" value="Alkaline_phosphatase_core_sf"/>
</dbReference>
<evidence type="ECO:0000313" key="1">
    <source>
        <dbReference type="EMBL" id="AKJ94217.1"/>
    </source>
</evidence>